<dbReference type="InterPro" id="IPR027417">
    <property type="entry name" value="P-loop_NTPase"/>
</dbReference>
<evidence type="ECO:0000256" key="7">
    <source>
        <dbReference type="ARBA" id="ARBA00022741"/>
    </source>
</evidence>
<evidence type="ECO:0000313" key="11">
    <source>
        <dbReference type="EMBL" id="CAF9914148.1"/>
    </source>
</evidence>
<dbReference type="OrthoDB" id="425602at2759"/>
<dbReference type="PANTHER" id="PTHR10344:SF1">
    <property type="entry name" value="THYMIDYLATE KINASE"/>
    <property type="match status" value="1"/>
</dbReference>
<evidence type="ECO:0000256" key="4">
    <source>
        <dbReference type="ARBA" id="ARBA00017144"/>
    </source>
</evidence>
<evidence type="ECO:0000256" key="3">
    <source>
        <dbReference type="ARBA" id="ARBA00012980"/>
    </source>
</evidence>
<name>A0A8H3EYF5_9LECA</name>
<organism evidence="11 12">
    <name type="scientific">Alectoria fallacina</name>
    <dbReference type="NCBI Taxonomy" id="1903189"/>
    <lineage>
        <taxon>Eukaryota</taxon>
        <taxon>Fungi</taxon>
        <taxon>Dikarya</taxon>
        <taxon>Ascomycota</taxon>
        <taxon>Pezizomycotina</taxon>
        <taxon>Lecanoromycetes</taxon>
        <taxon>OSLEUM clade</taxon>
        <taxon>Lecanoromycetidae</taxon>
        <taxon>Lecanorales</taxon>
        <taxon>Lecanorineae</taxon>
        <taxon>Parmeliaceae</taxon>
        <taxon>Alectoria</taxon>
    </lineage>
</organism>
<dbReference type="GO" id="GO:0005829">
    <property type="term" value="C:cytosol"/>
    <property type="evidence" value="ECO:0007669"/>
    <property type="project" value="TreeGrafter"/>
</dbReference>
<evidence type="ECO:0000256" key="5">
    <source>
        <dbReference type="ARBA" id="ARBA00022679"/>
    </source>
</evidence>
<keyword evidence="7" id="KW-0547">Nucleotide-binding</keyword>
<dbReference type="InterPro" id="IPR018095">
    <property type="entry name" value="Thymidylate_kin_CS"/>
</dbReference>
<keyword evidence="8 11" id="KW-0418">Kinase</keyword>
<dbReference type="SUPFAM" id="SSF52540">
    <property type="entry name" value="P-loop containing nucleoside triphosphate hydrolases"/>
    <property type="match status" value="1"/>
</dbReference>
<accession>A0A8H3EYF5</accession>
<dbReference type="EMBL" id="CAJPDR010000070">
    <property type="protein sequence ID" value="CAF9914148.1"/>
    <property type="molecule type" value="Genomic_DNA"/>
</dbReference>
<comment type="similarity">
    <text evidence="2">Belongs to the thymidylate kinase family.</text>
</comment>
<dbReference type="CDD" id="cd01672">
    <property type="entry name" value="TMPK"/>
    <property type="match status" value="1"/>
</dbReference>
<dbReference type="AlphaFoldDB" id="A0A8H3EYF5"/>
<protein>
    <recommendedName>
        <fullName evidence="4">Thymidylate kinase</fullName>
        <ecNumber evidence="3">2.7.4.9</ecNumber>
    </recommendedName>
</protein>
<dbReference type="GO" id="GO:0004550">
    <property type="term" value="F:nucleoside diphosphate kinase activity"/>
    <property type="evidence" value="ECO:0007669"/>
    <property type="project" value="TreeGrafter"/>
</dbReference>
<dbReference type="GO" id="GO:0006233">
    <property type="term" value="P:dTDP biosynthetic process"/>
    <property type="evidence" value="ECO:0007669"/>
    <property type="project" value="InterPro"/>
</dbReference>
<keyword evidence="5" id="KW-0808">Transferase</keyword>
<comment type="pathway">
    <text evidence="1">Pyrimidine metabolism; dTTP biosynthesis.</text>
</comment>
<keyword evidence="12" id="KW-1185">Reference proteome</keyword>
<feature type="domain" description="Thymidylate kinase-like" evidence="10">
    <location>
        <begin position="12"/>
        <end position="198"/>
    </location>
</feature>
<keyword evidence="9" id="KW-0067">ATP-binding</keyword>
<reference evidence="11" key="1">
    <citation type="submission" date="2021-03" db="EMBL/GenBank/DDBJ databases">
        <authorList>
            <person name="Tagirdzhanova G."/>
        </authorList>
    </citation>
    <scope>NUCLEOTIDE SEQUENCE</scope>
</reference>
<evidence type="ECO:0000256" key="6">
    <source>
        <dbReference type="ARBA" id="ARBA00022727"/>
    </source>
</evidence>
<dbReference type="Pfam" id="PF02223">
    <property type="entry name" value="Thymidylate_kin"/>
    <property type="match status" value="1"/>
</dbReference>
<evidence type="ECO:0000256" key="8">
    <source>
        <dbReference type="ARBA" id="ARBA00022777"/>
    </source>
</evidence>
<evidence type="ECO:0000256" key="1">
    <source>
        <dbReference type="ARBA" id="ARBA00004992"/>
    </source>
</evidence>
<proteinExistence type="inferred from homology"/>
<dbReference type="HAMAP" id="MF_00165">
    <property type="entry name" value="Thymidylate_kinase"/>
    <property type="match status" value="1"/>
</dbReference>
<dbReference type="GO" id="GO:0004798">
    <property type="term" value="F:dTMP kinase activity"/>
    <property type="evidence" value="ECO:0007669"/>
    <property type="project" value="UniProtKB-EC"/>
</dbReference>
<dbReference type="GO" id="GO:0006227">
    <property type="term" value="P:dUDP biosynthetic process"/>
    <property type="evidence" value="ECO:0007669"/>
    <property type="project" value="TreeGrafter"/>
</dbReference>
<dbReference type="PANTHER" id="PTHR10344">
    <property type="entry name" value="THYMIDYLATE KINASE"/>
    <property type="match status" value="1"/>
</dbReference>
<dbReference type="GO" id="GO:0005524">
    <property type="term" value="F:ATP binding"/>
    <property type="evidence" value="ECO:0007669"/>
    <property type="project" value="UniProtKB-KW"/>
</dbReference>
<evidence type="ECO:0000256" key="2">
    <source>
        <dbReference type="ARBA" id="ARBA00009776"/>
    </source>
</evidence>
<evidence type="ECO:0000259" key="10">
    <source>
        <dbReference type="Pfam" id="PF02223"/>
    </source>
</evidence>
<evidence type="ECO:0000313" key="12">
    <source>
        <dbReference type="Proteomes" id="UP000664203"/>
    </source>
</evidence>
<keyword evidence="6" id="KW-0545">Nucleotide biosynthesis</keyword>
<comment type="caution">
    <text evidence="11">The sequence shown here is derived from an EMBL/GenBank/DDBJ whole genome shotgun (WGS) entry which is preliminary data.</text>
</comment>
<dbReference type="InterPro" id="IPR039430">
    <property type="entry name" value="Thymidylate_kin-like_dom"/>
</dbReference>
<dbReference type="EC" id="2.7.4.9" evidence="3"/>
<dbReference type="Proteomes" id="UP000664203">
    <property type="component" value="Unassembled WGS sequence"/>
</dbReference>
<dbReference type="NCBIfam" id="TIGR00041">
    <property type="entry name" value="DTMP_kinase"/>
    <property type="match status" value="1"/>
</dbReference>
<sequence>MSPRSRGILIVIEGLDRAGKSTQHARLCQSLERQGRRVKRMRFPGSHALTTPIGKSIDAYLKGESQQEDHAIHLLFSANRWEAAGQIRNAIKEGITVVIDRYYYSGIVYSAAKDKADLSLKWARDPEIGLPRPDVCLFLDIAPEAAAKRGGFGGEKYETSSIQKRVRELFYKLMGTSDGMDIRIVDAGRSVEEVEKDIMERVKDAMDQPKLAKPLTAILPWEEMAHTPG</sequence>
<dbReference type="FunFam" id="3.40.50.300:FF:000679">
    <property type="entry name" value="Thymidylate kinase"/>
    <property type="match status" value="1"/>
</dbReference>
<dbReference type="InterPro" id="IPR018094">
    <property type="entry name" value="Thymidylate_kinase"/>
</dbReference>
<dbReference type="PROSITE" id="PS01331">
    <property type="entry name" value="THYMIDYLATE_KINASE"/>
    <property type="match status" value="1"/>
</dbReference>
<dbReference type="Gene3D" id="3.40.50.300">
    <property type="entry name" value="P-loop containing nucleotide triphosphate hydrolases"/>
    <property type="match status" value="1"/>
</dbReference>
<dbReference type="GO" id="GO:0006235">
    <property type="term" value="P:dTTP biosynthetic process"/>
    <property type="evidence" value="ECO:0007669"/>
    <property type="project" value="TreeGrafter"/>
</dbReference>
<dbReference type="GO" id="GO:0005634">
    <property type="term" value="C:nucleus"/>
    <property type="evidence" value="ECO:0007669"/>
    <property type="project" value="TreeGrafter"/>
</dbReference>
<gene>
    <name evidence="11" type="primary">CDC8</name>
    <name evidence="11" type="ORF">ALECFALPRED_009413</name>
</gene>
<evidence type="ECO:0000256" key="9">
    <source>
        <dbReference type="ARBA" id="ARBA00022840"/>
    </source>
</evidence>